<dbReference type="RefSeq" id="WP_344709970.1">
    <property type="nucleotide sequence ID" value="NZ_BAAAZD010000002.1"/>
</dbReference>
<feature type="domain" description="Amidohydrolase-related" evidence="2">
    <location>
        <begin position="8"/>
        <end position="299"/>
    </location>
</feature>
<evidence type="ECO:0000256" key="1">
    <source>
        <dbReference type="ARBA" id="ARBA00038310"/>
    </source>
</evidence>
<dbReference type="EMBL" id="BAAAZD010000002">
    <property type="protein sequence ID" value="GAA4006176.1"/>
    <property type="molecule type" value="Genomic_DNA"/>
</dbReference>
<keyword evidence="4" id="KW-1185">Reference proteome</keyword>
<organism evidence="3 4">
    <name type="scientific">Sphingomonas humi</name>
    <dbReference type="NCBI Taxonomy" id="335630"/>
    <lineage>
        <taxon>Bacteria</taxon>
        <taxon>Pseudomonadati</taxon>
        <taxon>Pseudomonadota</taxon>
        <taxon>Alphaproteobacteria</taxon>
        <taxon>Sphingomonadales</taxon>
        <taxon>Sphingomonadaceae</taxon>
        <taxon>Sphingomonas</taxon>
    </lineage>
</organism>
<proteinExistence type="inferred from homology"/>
<accession>A0ABP7S3Z0</accession>
<dbReference type="PANTHER" id="PTHR43569">
    <property type="entry name" value="AMIDOHYDROLASE"/>
    <property type="match status" value="1"/>
</dbReference>
<comment type="similarity">
    <text evidence="1">Belongs to the metallo-dependent hydrolases superfamily.</text>
</comment>
<dbReference type="PANTHER" id="PTHR43569:SF1">
    <property type="entry name" value="BLL3371 PROTEIN"/>
    <property type="match status" value="1"/>
</dbReference>
<reference evidence="4" key="1">
    <citation type="journal article" date="2019" name="Int. J. Syst. Evol. Microbiol.">
        <title>The Global Catalogue of Microorganisms (GCM) 10K type strain sequencing project: providing services to taxonomists for standard genome sequencing and annotation.</title>
        <authorList>
            <consortium name="The Broad Institute Genomics Platform"/>
            <consortium name="The Broad Institute Genome Sequencing Center for Infectious Disease"/>
            <person name="Wu L."/>
            <person name="Ma J."/>
        </authorList>
    </citation>
    <scope>NUCLEOTIDE SEQUENCE [LARGE SCALE GENOMIC DNA]</scope>
    <source>
        <strain evidence="4">JCM 16603</strain>
    </source>
</reference>
<dbReference type="Pfam" id="PF04909">
    <property type="entry name" value="Amidohydro_2"/>
    <property type="match status" value="1"/>
</dbReference>
<name>A0ABP7S3Z0_9SPHN</name>
<evidence type="ECO:0000259" key="2">
    <source>
        <dbReference type="Pfam" id="PF04909"/>
    </source>
</evidence>
<comment type="caution">
    <text evidence="3">The sequence shown here is derived from an EMBL/GenBank/DDBJ whole genome shotgun (WGS) entry which is preliminary data.</text>
</comment>
<gene>
    <name evidence="3" type="ORF">GCM10022211_18400</name>
</gene>
<protein>
    <submittedName>
        <fullName evidence="3">Amidohydrolase</fullName>
    </submittedName>
</protein>
<dbReference type="Proteomes" id="UP001501310">
    <property type="component" value="Unassembled WGS sequence"/>
</dbReference>
<dbReference type="InterPro" id="IPR006680">
    <property type="entry name" value="Amidohydro-rel"/>
</dbReference>
<sequence length="303" mass="33900">MPARPPFVDPHVHLWDLEHVRYPWLAPPFTDDGPNGSVEAIARDYLLDDYLADAGEWDVRGIVHIDAGAHADDALRETEWLQKMADARGMPNGIVAFAALDSPNLRRLLEEHAAHANVRGIRHIVNWHPDPKRTYSASDITISNKWMNGFGLLREFGMSFDLQAYPGQLPHLASLVASHHDTQVIVDHAGMAIPHDPEGMEQWRRGLKALADLPNVAVKISGMGFSYRPWELEQVRPYVLETIDLFGTDRAMFASNFPTDKLFGSFETHLGAYDVITADFSAEERAALFGGNANRIYRLGLTL</sequence>
<dbReference type="InterPro" id="IPR052350">
    <property type="entry name" value="Metallo-dep_Lactonases"/>
</dbReference>
<dbReference type="Gene3D" id="3.20.20.140">
    <property type="entry name" value="Metal-dependent hydrolases"/>
    <property type="match status" value="1"/>
</dbReference>
<dbReference type="InterPro" id="IPR032466">
    <property type="entry name" value="Metal_Hydrolase"/>
</dbReference>
<dbReference type="SUPFAM" id="SSF51556">
    <property type="entry name" value="Metallo-dependent hydrolases"/>
    <property type="match status" value="1"/>
</dbReference>
<evidence type="ECO:0000313" key="4">
    <source>
        <dbReference type="Proteomes" id="UP001501310"/>
    </source>
</evidence>
<evidence type="ECO:0000313" key="3">
    <source>
        <dbReference type="EMBL" id="GAA4006176.1"/>
    </source>
</evidence>